<comment type="caution">
    <text evidence="1">The sequence shown here is derived from an EMBL/GenBank/DDBJ whole genome shotgun (WGS) entry which is preliminary data.</text>
</comment>
<evidence type="ECO:0000313" key="1">
    <source>
        <dbReference type="EMBL" id="KAI8431963.1"/>
    </source>
</evidence>
<organism evidence="1 2">
    <name type="scientific">Choristoneura fumiferana</name>
    <name type="common">Spruce budworm moth</name>
    <name type="synonym">Archips fumiferana</name>
    <dbReference type="NCBI Taxonomy" id="7141"/>
    <lineage>
        <taxon>Eukaryota</taxon>
        <taxon>Metazoa</taxon>
        <taxon>Ecdysozoa</taxon>
        <taxon>Arthropoda</taxon>
        <taxon>Hexapoda</taxon>
        <taxon>Insecta</taxon>
        <taxon>Pterygota</taxon>
        <taxon>Neoptera</taxon>
        <taxon>Endopterygota</taxon>
        <taxon>Lepidoptera</taxon>
        <taxon>Glossata</taxon>
        <taxon>Ditrysia</taxon>
        <taxon>Tortricoidea</taxon>
        <taxon>Tortricidae</taxon>
        <taxon>Tortricinae</taxon>
        <taxon>Choristoneura</taxon>
    </lineage>
</organism>
<name>A0ACC0K6V3_CHOFU</name>
<reference evidence="1 2" key="1">
    <citation type="journal article" date="2022" name="Genome Biol. Evol.">
        <title>The Spruce Budworm Genome: Reconstructing the Evolutionary History of Antifreeze Proteins.</title>
        <authorList>
            <person name="Beliveau C."/>
            <person name="Gagne P."/>
            <person name="Picq S."/>
            <person name="Vernygora O."/>
            <person name="Keeling C.I."/>
            <person name="Pinkney K."/>
            <person name="Doucet D."/>
            <person name="Wen F."/>
            <person name="Johnston J.S."/>
            <person name="Maaroufi H."/>
            <person name="Boyle B."/>
            <person name="Laroche J."/>
            <person name="Dewar K."/>
            <person name="Juretic N."/>
            <person name="Blackburn G."/>
            <person name="Nisole A."/>
            <person name="Brunet B."/>
            <person name="Brandao M."/>
            <person name="Lumley L."/>
            <person name="Duan J."/>
            <person name="Quan G."/>
            <person name="Lucarotti C.J."/>
            <person name="Roe A.D."/>
            <person name="Sperling F.A.H."/>
            <person name="Levesque R.C."/>
            <person name="Cusson M."/>
        </authorList>
    </citation>
    <scope>NUCLEOTIDE SEQUENCE [LARGE SCALE GENOMIC DNA]</scope>
    <source>
        <strain evidence="1">Glfc:IPQL:Cfum</strain>
    </source>
</reference>
<keyword evidence="2" id="KW-1185">Reference proteome</keyword>
<dbReference type="Proteomes" id="UP001064048">
    <property type="component" value="Chromosome 7"/>
</dbReference>
<dbReference type="EMBL" id="CM046107">
    <property type="protein sequence ID" value="KAI8431963.1"/>
    <property type="molecule type" value="Genomic_DNA"/>
</dbReference>
<protein>
    <submittedName>
        <fullName evidence="1">Uncharacterized protein</fullName>
    </submittedName>
</protein>
<proteinExistence type="predicted"/>
<evidence type="ECO:0000313" key="2">
    <source>
        <dbReference type="Proteomes" id="UP001064048"/>
    </source>
</evidence>
<gene>
    <name evidence="1" type="ORF">MSG28_004496</name>
</gene>
<accession>A0ACC0K6V3</accession>
<sequence length="224" mass="25159">MEPIFVNRTCLCGTMSLRTASFIVAYTYLLADVAMSTVLITVEAVLLEVKKSISKDQHYLLPEVGSTEGIMLGLWFLLLPFITSLLVGLHKNQAIYVKAYLFGIFGYMVLEITMIFFCFYYRTHVWIIAVRFIVLGSSRCAKVPALIAVTPFCLTRPKDAPRATRHRVSQFTCQIIALFYFALSARCLINESVVKDTNNQEGSSRLSEQDWPPTTHLVILSGGV</sequence>